<dbReference type="OrthoDB" id="428258at2"/>
<dbReference type="KEGG" id="cyn:Cyan7425_0800"/>
<reference evidence="2" key="1">
    <citation type="submission" date="2009-01" db="EMBL/GenBank/DDBJ databases">
        <title>Complete sequence of chromosome Cyanothece sp. PCC 7425.</title>
        <authorList>
            <consortium name="US DOE Joint Genome Institute"/>
            <person name="Lucas S."/>
            <person name="Copeland A."/>
            <person name="Lapidus A."/>
            <person name="Glavina del Rio T."/>
            <person name="Dalin E."/>
            <person name="Tice H."/>
            <person name="Bruce D."/>
            <person name="Goodwin L."/>
            <person name="Pitluck S."/>
            <person name="Sims D."/>
            <person name="Meineke L."/>
            <person name="Brettin T."/>
            <person name="Detter J.C."/>
            <person name="Han C."/>
            <person name="Larimer F."/>
            <person name="Land M."/>
            <person name="Hauser L."/>
            <person name="Kyrpides N."/>
            <person name="Ovchinnikova G."/>
            <person name="Liberton M."/>
            <person name="Stoeckel J."/>
            <person name="Banerjee A."/>
            <person name="Singh A."/>
            <person name="Page L."/>
            <person name="Sato H."/>
            <person name="Zhao L."/>
            <person name="Sherman L."/>
            <person name="Pakrasi H."/>
            <person name="Richardson P."/>
        </authorList>
    </citation>
    <scope>NUCLEOTIDE SEQUENCE</scope>
    <source>
        <strain evidence="2">PCC 7425</strain>
    </source>
</reference>
<dbReference type="Pfam" id="PF05685">
    <property type="entry name" value="Uma2"/>
    <property type="match status" value="1"/>
</dbReference>
<dbReference type="STRING" id="395961.Cyan7425_0800"/>
<dbReference type="EMBL" id="CP001344">
    <property type="protein sequence ID" value="ACL43186.1"/>
    <property type="molecule type" value="Genomic_DNA"/>
</dbReference>
<dbReference type="InterPro" id="IPR008538">
    <property type="entry name" value="Uma2"/>
</dbReference>
<dbReference type="AlphaFoldDB" id="B8HW08"/>
<proteinExistence type="predicted"/>
<organism evidence="2">
    <name type="scientific">Cyanothece sp. (strain PCC 7425 / ATCC 29141)</name>
    <dbReference type="NCBI Taxonomy" id="395961"/>
    <lineage>
        <taxon>Bacteria</taxon>
        <taxon>Bacillati</taxon>
        <taxon>Cyanobacteriota</taxon>
        <taxon>Cyanophyceae</taxon>
        <taxon>Gomontiellales</taxon>
        <taxon>Cyanothecaceae</taxon>
        <taxon>Cyanothece</taxon>
    </lineage>
</organism>
<dbReference type="PANTHER" id="PTHR33352">
    <property type="entry name" value="SLR1095 PROTEIN"/>
    <property type="match status" value="1"/>
</dbReference>
<name>B8HW08_CYAP4</name>
<gene>
    <name evidence="2" type="ordered locus">Cyan7425_0800</name>
</gene>
<dbReference type="eggNOG" id="COG4636">
    <property type="taxonomic scope" value="Bacteria"/>
</dbReference>
<evidence type="ECO:0000313" key="2">
    <source>
        <dbReference type="EMBL" id="ACL43186.1"/>
    </source>
</evidence>
<protein>
    <recommendedName>
        <fullName evidence="1">Putative restriction endonuclease domain-containing protein</fullName>
    </recommendedName>
</protein>
<feature type="domain" description="Putative restriction endonuclease" evidence="1">
    <location>
        <begin position="36"/>
        <end position="184"/>
    </location>
</feature>
<dbReference type="HOGENOM" id="CLU_075279_2_0_3"/>
<sequence>MILPHSPSGRLPTAAELPCSDDTPVDNELQNLAPNLLEEILCRIWAERANWFCGVDMGIYYDPQKPPFVPDGFLSLGVPRLKGDDLRLSYVLWEENYVIPTLFLELVSQTYGGEYDHKLRDYEAFGVLYYVIFNPFCLSKYGRIRRRYRQHQVLEVYQLTSTGYQLLTGNPIWLPELGLGLGWEVGTYRGRTLEWLYWYNQNGQRYLSTEEVAEQAQQRAEKLEAYLRSQGIDPESLL</sequence>
<evidence type="ECO:0000259" key="1">
    <source>
        <dbReference type="Pfam" id="PF05685"/>
    </source>
</evidence>
<dbReference type="PANTHER" id="PTHR33352:SF3">
    <property type="entry name" value="SLR1612 PROTEIN"/>
    <property type="match status" value="1"/>
</dbReference>
<accession>B8HW08</accession>